<evidence type="ECO:0000259" key="1">
    <source>
        <dbReference type="Pfam" id="PF18135"/>
    </source>
</evidence>
<dbReference type="InterPro" id="IPR041635">
    <property type="entry name" value="Type_ISP_LLaBIII_C"/>
</dbReference>
<organism evidence="2 3">
    <name type="scientific">Microcoleus anatoxicus PTRS2</name>
    <dbReference type="NCBI Taxonomy" id="2705321"/>
    <lineage>
        <taxon>Bacteria</taxon>
        <taxon>Bacillati</taxon>
        <taxon>Cyanobacteriota</taxon>
        <taxon>Cyanophyceae</taxon>
        <taxon>Oscillatoriophycideae</taxon>
        <taxon>Oscillatoriales</taxon>
        <taxon>Microcoleaceae</taxon>
        <taxon>Microcoleus</taxon>
        <taxon>Microcoleus anatoxicus</taxon>
    </lineage>
</organism>
<dbReference type="RefSeq" id="WP_340542428.1">
    <property type="nucleotide sequence ID" value="NZ_JBBLXS010000987.1"/>
</dbReference>
<proteinExistence type="predicted"/>
<evidence type="ECO:0000313" key="2">
    <source>
        <dbReference type="EMBL" id="MEK0189157.1"/>
    </source>
</evidence>
<feature type="non-terminal residue" evidence="2">
    <location>
        <position position="1"/>
    </location>
</feature>
<reference evidence="2 3" key="1">
    <citation type="journal article" date="2020" name="Harmful Algae">
        <title>Molecular and morphological characterization of a novel dihydroanatoxin-a producing Microcoleus species (cyanobacteria) from the Russian River, California, USA.</title>
        <authorList>
            <person name="Conklin K.Y."/>
            <person name="Stancheva R."/>
            <person name="Otten T.G."/>
            <person name="Fadness R."/>
            <person name="Boyer G.L."/>
            <person name="Read B."/>
            <person name="Zhang X."/>
            <person name="Sheath R.G."/>
        </authorList>
    </citation>
    <scope>NUCLEOTIDE SEQUENCE [LARGE SCALE GENOMIC DNA]</scope>
    <source>
        <strain evidence="2 3">PTRS2</strain>
    </source>
</reference>
<gene>
    <name evidence="2" type="ORF">WMG39_30555</name>
</gene>
<comment type="caution">
    <text evidence="2">The sequence shown here is derived from an EMBL/GenBank/DDBJ whole genome shotgun (WGS) entry which is preliminary data.</text>
</comment>
<accession>A0ABU8YXF3</accession>
<protein>
    <submittedName>
        <fullName evidence="2">Type ISP restriction/modification enzyme</fullName>
    </submittedName>
</protein>
<dbReference type="Pfam" id="PF18135">
    <property type="entry name" value="Type_ISP_C"/>
    <property type="match status" value="1"/>
</dbReference>
<evidence type="ECO:0000313" key="3">
    <source>
        <dbReference type="Proteomes" id="UP001384579"/>
    </source>
</evidence>
<sequence>PTPEAIFYYAYAVFHTPTYRQRYAEFLKIDFPRLPLTSDNEVFTTLAKKGEELVALHLMKSQKLNKVITKYPVSGDNAVTQVTYNESERRVYINKQQYFEGIFPEVWGFKIGGYQVLDKWLKDRKKANRSLSFDEVLHYQRVVVAMKETMQIMAEIDDVIPGFPWE</sequence>
<feature type="domain" description="Type ISP restriction-modification enzyme LLaBIII C-terminal specificity" evidence="1">
    <location>
        <begin position="2"/>
        <end position="154"/>
    </location>
</feature>
<dbReference type="Proteomes" id="UP001384579">
    <property type="component" value="Unassembled WGS sequence"/>
</dbReference>
<keyword evidence="3" id="KW-1185">Reference proteome</keyword>
<dbReference type="EMBL" id="JBBLXS010000987">
    <property type="protein sequence ID" value="MEK0189157.1"/>
    <property type="molecule type" value="Genomic_DNA"/>
</dbReference>
<name>A0ABU8YXF3_9CYAN</name>